<keyword evidence="16" id="KW-1185">Reference proteome</keyword>
<evidence type="ECO:0000256" key="10">
    <source>
        <dbReference type="ARBA" id="ARBA00023034"/>
    </source>
</evidence>
<keyword evidence="9" id="KW-1133">Transmembrane helix</keyword>
<keyword evidence="10" id="KW-0333">Golgi apparatus</keyword>
<keyword evidence="12" id="KW-1015">Disulfide bond</keyword>
<comment type="subcellular location">
    <subcellularLocation>
        <location evidence="2">Endoplasmic reticulum membrane</location>
        <topology evidence="2">Single-pass type II membrane protein</topology>
    </subcellularLocation>
    <subcellularLocation>
        <location evidence="1">Golgi apparatus membrane</location>
        <topology evidence="1">Single-pass type II membrane protein</topology>
    </subcellularLocation>
</comment>
<organism evidence="15 16">
    <name type="scientific">Postechiella marina</name>
    <dbReference type="NCBI Taxonomy" id="943941"/>
    <lineage>
        <taxon>Bacteria</taxon>
        <taxon>Pseudomonadati</taxon>
        <taxon>Bacteroidota</taxon>
        <taxon>Flavobacteriia</taxon>
        <taxon>Flavobacteriales</taxon>
        <taxon>Flavobacteriaceae</taxon>
        <taxon>Postechiella</taxon>
    </lineage>
</organism>
<keyword evidence="3" id="KW-0328">Glycosyltransferase</keyword>
<keyword evidence="5" id="KW-0812">Transmembrane</keyword>
<evidence type="ECO:0000256" key="1">
    <source>
        <dbReference type="ARBA" id="ARBA00004323"/>
    </source>
</evidence>
<gene>
    <name evidence="15" type="ORF">GCM10022291_19410</name>
</gene>
<reference evidence="16" key="1">
    <citation type="journal article" date="2019" name="Int. J. Syst. Evol. Microbiol.">
        <title>The Global Catalogue of Microorganisms (GCM) 10K type strain sequencing project: providing services to taxonomists for standard genome sequencing and annotation.</title>
        <authorList>
            <consortium name="The Broad Institute Genomics Platform"/>
            <consortium name="The Broad Institute Genome Sequencing Center for Infectious Disease"/>
            <person name="Wu L."/>
            <person name="Ma J."/>
        </authorList>
    </citation>
    <scope>NUCLEOTIDE SEQUENCE [LARGE SCALE GENOMIC DNA]</scope>
    <source>
        <strain evidence="16">JCM 17630</strain>
    </source>
</reference>
<dbReference type="InterPro" id="IPR003406">
    <property type="entry name" value="Glyco_trans_14"/>
</dbReference>
<protein>
    <recommendedName>
        <fullName evidence="14">Peptide O-xylosyltransferase</fullName>
    </recommendedName>
</protein>
<evidence type="ECO:0000256" key="6">
    <source>
        <dbReference type="ARBA" id="ARBA00022723"/>
    </source>
</evidence>
<evidence type="ECO:0000256" key="14">
    <source>
        <dbReference type="ARBA" id="ARBA00042865"/>
    </source>
</evidence>
<proteinExistence type="predicted"/>
<evidence type="ECO:0000256" key="4">
    <source>
        <dbReference type="ARBA" id="ARBA00022679"/>
    </source>
</evidence>
<comment type="caution">
    <text evidence="15">The sequence shown here is derived from an EMBL/GenBank/DDBJ whole genome shotgun (WGS) entry which is preliminary data.</text>
</comment>
<dbReference type="PANTHER" id="PTHR46025:SF3">
    <property type="entry name" value="XYLOSYLTRANSFERASE OXT"/>
    <property type="match status" value="1"/>
</dbReference>
<keyword evidence="6" id="KW-0479">Metal-binding</keyword>
<name>A0ABP8C9C9_9FLAO</name>
<evidence type="ECO:0000256" key="7">
    <source>
        <dbReference type="ARBA" id="ARBA00022824"/>
    </source>
</evidence>
<sequence>MNKIYILSVHKKPTQLKRLIEKLDDDSSKFYIHVDLKADINIFLNQIKKTNVCFIKNRLDCIWGDFSQVLVTINLLKNVALENHNKFTKVILLSGQDYPIKRLSQIDNYFIENKEYEFISFDKKAFNKTNKLYINRVLKFAIKPSGLSRGYIYLSPIFNAGINNFKSFLSLTINGQIKINNWPIFFNVRRKSIFKKHFKGSNWWAFNLETVLKLLKYIELNENELYNYYQFTSSADEQFFHTILKELMKNDANIKIKSSLHFIDWERKDVDLPVTFTKSDFQLLKKQPEYYLFARKFDSKLDEEILNLIDKNILNSN</sequence>
<evidence type="ECO:0000256" key="13">
    <source>
        <dbReference type="ARBA" id="ARBA00023180"/>
    </source>
</evidence>
<dbReference type="Proteomes" id="UP001501496">
    <property type="component" value="Unassembled WGS sequence"/>
</dbReference>
<keyword evidence="7" id="KW-0256">Endoplasmic reticulum</keyword>
<dbReference type="Pfam" id="PF02485">
    <property type="entry name" value="Branch"/>
    <property type="match status" value="2"/>
</dbReference>
<dbReference type="PANTHER" id="PTHR46025">
    <property type="entry name" value="XYLOSYLTRANSFERASE OXT"/>
    <property type="match status" value="1"/>
</dbReference>
<dbReference type="InterPro" id="IPR043538">
    <property type="entry name" value="XYLT"/>
</dbReference>
<evidence type="ECO:0000256" key="8">
    <source>
        <dbReference type="ARBA" id="ARBA00022968"/>
    </source>
</evidence>
<evidence type="ECO:0000313" key="15">
    <source>
        <dbReference type="EMBL" id="GAA4236025.1"/>
    </source>
</evidence>
<evidence type="ECO:0000256" key="5">
    <source>
        <dbReference type="ARBA" id="ARBA00022692"/>
    </source>
</evidence>
<evidence type="ECO:0000256" key="2">
    <source>
        <dbReference type="ARBA" id="ARBA00004648"/>
    </source>
</evidence>
<evidence type="ECO:0000313" key="16">
    <source>
        <dbReference type="Proteomes" id="UP001501496"/>
    </source>
</evidence>
<evidence type="ECO:0000256" key="12">
    <source>
        <dbReference type="ARBA" id="ARBA00023157"/>
    </source>
</evidence>
<dbReference type="EMBL" id="BAABCA010000004">
    <property type="protein sequence ID" value="GAA4236025.1"/>
    <property type="molecule type" value="Genomic_DNA"/>
</dbReference>
<keyword evidence="4" id="KW-0808">Transferase</keyword>
<dbReference type="RefSeq" id="WP_344788013.1">
    <property type="nucleotide sequence ID" value="NZ_BAABCA010000004.1"/>
</dbReference>
<accession>A0ABP8C9C9</accession>
<keyword evidence="8" id="KW-0735">Signal-anchor</keyword>
<keyword evidence="11" id="KW-0472">Membrane</keyword>
<evidence type="ECO:0000256" key="9">
    <source>
        <dbReference type="ARBA" id="ARBA00022989"/>
    </source>
</evidence>
<keyword evidence="13" id="KW-0325">Glycoprotein</keyword>
<evidence type="ECO:0000256" key="3">
    <source>
        <dbReference type="ARBA" id="ARBA00022676"/>
    </source>
</evidence>
<evidence type="ECO:0000256" key="11">
    <source>
        <dbReference type="ARBA" id="ARBA00023136"/>
    </source>
</evidence>